<name>A0ABT3P7Y5_9ALTE</name>
<keyword evidence="2" id="KW-0732">Signal</keyword>
<organism evidence="4 5">
    <name type="scientific">Alteromonas aquimaris</name>
    <dbReference type="NCBI Taxonomy" id="2998417"/>
    <lineage>
        <taxon>Bacteria</taxon>
        <taxon>Pseudomonadati</taxon>
        <taxon>Pseudomonadota</taxon>
        <taxon>Gammaproteobacteria</taxon>
        <taxon>Alteromonadales</taxon>
        <taxon>Alteromonadaceae</taxon>
        <taxon>Alteromonas/Salinimonas group</taxon>
        <taxon>Alteromonas</taxon>
    </lineage>
</organism>
<proteinExistence type="predicted"/>
<comment type="caution">
    <text evidence="4">The sequence shown here is derived from an EMBL/GenBank/DDBJ whole genome shotgun (WGS) entry which is preliminary data.</text>
</comment>
<protein>
    <submittedName>
        <fullName evidence="4">DUF4097 domain-containing protein</fullName>
    </submittedName>
</protein>
<gene>
    <name evidence="4" type="ORF">OPS25_10275</name>
</gene>
<dbReference type="Proteomes" id="UP001142810">
    <property type="component" value="Unassembled WGS sequence"/>
</dbReference>
<dbReference type="EMBL" id="JAPFRD010000011">
    <property type="protein sequence ID" value="MCW8108878.1"/>
    <property type="molecule type" value="Genomic_DNA"/>
</dbReference>
<keyword evidence="5" id="KW-1185">Reference proteome</keyword>
<dbReference type="PANTHER" id="PTHR34094:SF1">
    <property type="entry name" value="PROTEIN FAM185A"/>
    <property type="match status" value="1"/>
</dbReference>
<evidence type="ECO:0000256" key="1">
    <source>
        <dbReference type="SAM" id="MobiDB-lite"/>
    </source>
</evidence>
<feature type="signal peptide" evidence="2">
    <location>
        <begin position="1"/>
        <end position="26"/>
    </location>
</feature>
<accession>A0ABT3P7Y5</accession>
<evidence type="ECO:0000313" key="5">
    <source>
        <dbReference type="Proteomes" id="UP001142810"/>
    </source>
</evidence>
<sequence>MQNFLLPKAVPRLCLALLLLSPFVQAKVIEQEFAAQPDDTLHLKTEQGSIEIKTHKNASIEVYVEIDGEEQDEFDVNFEQRSDSLRIRGERKNRQGWNRTRITYLITIPERYNLDLDTAGGKIEITDLLIGDIEARTSGGAIKIASVKGDVQLHTSGGSIHTEDVEGEIDAHTSGGSIKVAFAKQFTKDATLDTSGGSIVASLPADIRMDLDASTSGGRVKSEFDVDGRVKKRSIEGKVNGGGPKLTLHTSGGSIRIEKN</sequence>
<dbReference type="InterPro" id="IPR025164">
    <property type="entry name" value="Toastrack_DUF4097"/>
</dbReference>
<dbReference type="Pfam" id="PF13349">
    <property type="entry name" value="DUF4097"/>
    <property type="match status" value="1"/>
</dbReference>
<dbReference type="PANTHER" id="PTHR34094">
    <property type="match status" value="1"/>
</dbReference>
<dbReference type="RefSeq" id="WP_265617633.1">
    <property type="nucleotide sequence ID" value="NZ_JAPFRD010000011.1"/>
</dbReference>
<feature type="domain" description="DUF4097" evidence="3">
    <location>
        <begin position="113"/>
        <end position="257"/>
    </location>
</feature>
<evidence type="ECO:0000256" key="2">
    <source>
        <dbReference type="SAM" id="SignalP"/>
    </source>
</evidence>
<reference evidence="4" key="1">
    <citation type="submission" date="2022-11" db="EMBL/GenBank/DDBJ databases">
        <title>Alteromonas sp. nov., isolated from sea water of the Qingdao.</title>
        <authorList>
            <person name="Wang Q."/>
        </authorList>
    </citation>
    <scope>NUCLEOTIDE SEQUENCE</scope>
    <source>
        <strain evidence="4">ASW11-7</strain>
    </source>
</reference>
<evidence type="ECO:0000313" key="4">
    <source>
        <dbReference type="EMBL" id="MCW8108878.1"/>
    </source>
</evidence>
<feature type="chain" id="PRO_5045721414" evidence="2">
    <location>
        <begin position="27"/>
        <end position="260"/>
    </location>
</feature>
<dbReference type="Gene3D" id="2.160.20.120">
    <property type="match status" value="1"/>
</dbReference>
<feature type="region of interest" description="Disordered" evidence="1">
    <location>
        <begin position="235"/>
        <end position="260"/>
    </location>
</feature>
<evidence type="ECO:0000259" key="3">
    <source>
        <dbReference type="Pfam" id="PF13349"/>
    </source>
</evidence>